<dbReference type="GO" id="GO:0005737">
    <property type="term" value="C:cytoplasm"/>
    <property type="evidence" value="ECO:0007669"/>
    <property type="project" value="TreeGrafter"/>
</dbReference>
<dbReference type="Pfam" id="PF00595">
    <property type="entry name" value="PDZ"/>
    <property type="match status" value="2"/>
</dbReference>
<organism evidence="3 4">
    <name type="scientific">Opisthorchis felineus</name>
    <dbReference type="NCBI Taxonomy" id="147828"/>
    <lineage>
        <taxon>Eukaryota</taxon>
        <taxon>Metazoa</taxon>
        <taxon>Spiralia</taxon>
        <taxon>Lophotrochozoa</taxon>
        <taxon>Platyhelminthes</taxon>
        <taxon>Trematoda</taxon>
        <taxon>Digenea</taxon>
        <taxon>Opisthorchiida</taxon>
        <taxon>Opisthorchiata</taxon>
        <taxon>Opisthorchiidae</taxon>
        <taxon>Opisthorchis</taxon>
    </lineage>
</organism>
<dbReference type="CDD" id="cd06734">
    <property type="entry name" value="PDZ4_MAGI-1_3-like"/>
    <property type="match status" value="1"/>
</dbReference>
<dbReference type="Proteomes" id="UP000308267">
    <property type="component" value="Unassembled WGS sequence"/>
</dbReference>
<feature type="compositionally biased region" description="Basic and acidic residues" evidence="1">
    <location>
        <begin position="80"/>
        <end position="89"/>
    </location>
</feature>
<feature type="region of interest" description="Disordered" evidence="1">
    <location>
        <begin position="495"/>
        <end position="514"/>
    </location>
</feature>
<dbReference type="InterPro" id="IPR036034">
    <property type="entry name" value="PDZ_sf"/>
</dbReference>
<proteinExistence type="predicted"/>
<evidence type="ECO:0000313" key="3">
    <source>
        <dbReference type="EMBL" id="TGZ59438.1"/>
    </source>
</evidence>
<evidence type="ECO:0000256" key="1">
    <source>
        <dbReference type="SAM" id="MobiDB-lite"/>
    </source>
</evidence>
<dbReference type="GO" id="GO:0007165">
    <property type="term" value="P:signal transduction"/>
    <property type="evidence" value="ECO:0007669"/>
    <property type="project" value="TreeGrafter"/>
</dbReference>
<dbReference type="EMBL" id="SJOL01008837">
    <property type="protein sequence ID" value="TGZ59438.1"/>
    <property type="molecule type" value="Genomic_DNA"/>
</dbReference>
<protein>
    <recommendedName>
        <fullName evidence="2">PDZ domain-containing protein</fullName>
    </recommendedName>
</protein>
<dbReference type="SUPFAM" id="SSF50156">
    <property type="entry name" value="PDZ domain-like"/>
    <property type="match status" value="4"/>
</dbReference>
<reference evidence="3 4" key="1">
    <citation type="journal article" date="2019" name="BMC Genomics">
        <title>New insights from Opisthorchis felineus genome: update on genomics of the epidemiologically important liver flukes.</title>
        <authorList>
            <person name="Ershov N.I."/>
            <person name="Mordvinov V.A."/>
            <person name="Prokhortchouk E.B."/>
            <person name="Pakharukova M.Y."/>
            <person name="Gunbin K.V."/>
            <person name="Ustyantsev K."/>
            <person name="Genaev M.A."/>
            <person name="Blinov A.G."/>
            <person name="Mazur A."/>
            <person name="Boulygina E."/>
            <person name="Tsygankova S."/>
            <person name="Khrameeva E."/>
            <person name="Chekanov N."/>
            <person name="Fan G."/>
            <person name="Xiao A."/>
            <person name="Zhang H."/>
            <person name="Xu X."/>
            <person name="Yang H."/>
            <person name="Solovyev V."/>
            <person name="Lee S.M."/>
            <person name="Liu X."/>
            <person name="Afonnikov D.A."/>
            <person name="Skryabin K.G."/>
        </authorList>
    </citation>
    <scope>NUCLEOTIDE SEQUENCE [LARGE SCALE GENOMIC DNA]</scope>
    <source>
        <strain evidence="3">AK-0245</strain>
        <tissue evidence="3">Whole organism</tissue>
    </source>
</reference>
<dbReference type="OrthoDB" id="6022711at2759"/>
<evidence type="ECO:0000259" key="2">
    <source>
        <dbReference type="PROSITE" id="PS50106"/>
    </source>
</evidence>
<dbReference type="SMART" id="SM00228">
    <property type="entry name" value="PDZ"/>
    <property type="match status" value="3"/>
</dbReference>
<comment type="caution">
    <text evidence="3">The sequence shown here is derived from an EMBL/GenBank/DDBJ whole genome shotgun (WGS) entry which is preliminary data.</text>
</comment>
<dbReference type="PANTHER" id="PTHR10316:SF40">
    <property type="entry name" value="LD27118P"/>
    <property type="match status" value="1"/>
</dbReference>
<feature type="region of interest" description="Disordered" evidence="1">
    <location>
        <begin position="54"/>
        <end position="112"/>
    </location>
</feature>
<gene>
    <name evidence="3" type="ORF">CRM22_009062</name>
</gene>
<dbReference type="STRING" id="147828.A0A4S2LG81"/>
<dbReference type="PROSITE" id="PS50106">
    <property type="entry name" value="PDZ"/>
    <property type="match status" value="2"/>
</dbReference>
<feature type="domain" description="PDZ" evidence="2">
    <location>
        <begin position="734"/>
        <end position="817"/>
    </location>
</feature>
<dbReference type="InterPro" id="IPR001478">
    <property type="entry name" value="PDZ"/>
</dbReference>
<accession>A0A4S2LG81</accession>
<name>A0A4S2LG81_OPIFE</name>
<feature type="domain" description="PDZ" evidence="2">
    <location>
        <begin position="887"/>
        <end position="970"/>
    </location>
</feature>
<dbReference type="Gene3D" id="2.30.42.10">
    <property type="match status" value="3"/>
</dbReference>
<evidence type="ECO:0000313" key="4">
    <source>
        <dbReference type="Proteomes" id="UP000308267"/>
    </source>
</evidence>
<dbReference type="PANTHER" id="PTHR10316">
    <property type="entry name" value="MEMBRANE ASSOCIATED GUANYLATE KINASE-RELATED"/>
    <property type="match status" value="1"/>
</dbReference>
<dbReference type="AlphaFoldDB" id="A0A4S2LG81"/>
<sequence>MLPANSNQNTINSSGRERRFSSVRHFGFLTPTSCESSCPTRRPLQNVLRSFSVTNSPMTSHKSPDIVLSGEGKSTGRSSRGPEKSDSNGKKPVFPSTFRNTETNAETRTDGCSEQLYHRRSDMDKTADQLLHKKFFNKLRWRARRSTRSTSASEGSSPILGQNFSQRFDSLCSGPDRSYESSFSSEVRLIDTRITKGQNGFGITLAEVLTFISSRLLGLHVPTSLHPDRVGFYQRLLQIRHVAENRVVYSVSGQSEHPTPVRPGDILLAIGKHRLAGCSPEYAVRLLSGVSVGDTVNVTLLRGVSLAPIDLQPFASRFPFSPTHSPPSNTFFSSSRQPVCLNYCGLTTNHKTSQVYNVPTQLSCPIPTKVGQYEKDNEDSVTINATQADQFLTTVSVGELLCSSEYYRNTSCLATTSPDQRKAYPMNNATASFSSYETLPKGTDVKPRASSVDGVTPCTSLDVNVVSAAVPKQNLVLPVTQYSIMPLLVCTRGEASNHSKNPNGSKTNGSASNMSDTIPISVPLQSGVQGVGKSGPCETPDYVPASRFILQSELACVPFPETTNSFGSYPNIYSTADSHLSRGDDIPTATSSGTCSSSKTTSYKDFEVTLAIMGANCGLQIRENMAGGSMVEVKSVDLRHVPTQSTMPKVGDLLLAVEGSPVLNKPLSEVTAILQHHTETSLTKYVRVWLRRISQLACNSPPNRMPARIKFRSFQTNPNTQLENLPGEASANFDVVLERKENEGFGFVIVSPLNSYKASEIGRIIPNSPADRSGILKVGYRILAINGERLAGMHHSEIVHIIRQNQRKLVLTVQRPPSPTNNKNIKLDNNMDLPRDFLGRVSCSKTLDDQVEHARMNSYKTSNLNTNSKANGTAVRLPVGQIPLLYCVNLTKGAEGFGFSIRGGIDFGHIPLFVFRIADGGPTSIDGRIQIGDEIVEINGVPTHTMTHKEAVDAIQQSGQHLKMLLSRQSSKLNEATV</sequence>
<keyword evidence="4" id="KW-1185">Reference proteome</keyword>